<dbReference type="AlphaFoldDB" id="A0AAN9EGA8"/>
<dbReference type="GO" id="GO:0016730">
    <property type="term" value="F:oxidoreductase activity, acting on iron-sulfur proteins as donors"/>
    <property type="evidence" value="ECO:0007669"/>
    <property type="project" value="InterPro"/>
</dbReference>
<dbReference type="EMBL" id="JAYWIO010000006">
    <property type="protein sequence ID" value="KAK7255785.1"/>
    <property type="molecule type" value="Genomic_DNA"/>
</dbReference>
<dbReference type="InterPro" id="IPR039987">
    <property type="entry name" value="PGRL1"/>
</dbReference>
<reference evidence="1 2" key="1">
    <citation type="submission" date="2024-01" db="EMBL/GenBank/DDBJ databases">
        <title>The genomes of 5 underutilized Papilionoideae crops provide insights into root nodulation and disease resistanc.</title>
        <authorList>
            <person name="Yuan L."/>
        </authorList>
    </citation>
    <scope>NUCLEOTIDE SEQUENCE [LARGE SCALE GENOMIC DNA]</scope>
    <source>
        <strain evidence="1">ZHUSHIDOU_FW_LH</strain>
        <tissue evidence="1">Leaf</tissue>
    </source>
</reference>
<name>A0AAN9EGA8_CROPI</name>
<comment type="caution">
    <text evidence="1">The sequence shown here is derived from an EMBL/GenBank/DDBJ whole genome shotgun (WGS) entry which is preliminary data.</text>
</comment>
<accession>A0AAN9EGA8</accession>
<dbReference type="Proteomes" id="UP001372338">
    <property type="component" value="Unassembled WGS sequence"/>
</dbReference>
<proteinExistence type="predicted"/>
<dbReference type="GO" id="GO:0009773">
    <property type="term" value="P:photosynthetic electron transport in photosystem I"/>
    <property type="evidence" value="ECO:0007669"/>
    <property type="project" value="InterPro"/>
</dbReference>
<sequence length="83" mass="9324">MVKVLVEPIFTFVPFKLCEFQLLSISLLKLRSVPVSSRAPSKDGSDIVVEGPRCSLRSRKVYSDLSVNYLKMFLLNVPATVLH</sequence>
<dbReference type="PANTHER" id="PTHR31032">
    <property type="entry name" value="PGR5-LIKE PROTEIN 1B, CHLOROPLASTIC"/>
    <property type="match status" value="1"/>
</dbReference>
<keyword evidence="2" id="KW-1185">Reference proteome</keyword>
<evidence type="ECO:0000313" key="1">
    <source>
        <dbReference type="EMBL" id="KAK7255785.1"/>
    </source>
</evidence>
<organism evidence="1 2">
    <name type="scientific">Crotalaria pallida</name>
    <name type="common">Smooth rattlebox</name>
    <name type="synonym">Crotalaria striata</name>
    <dbReference type="NCBI Taxonomy" id="3830"/>
    <lineage>
        <taxon>Eukaryota</taxon>
        <taxon>Viridiplantae</taxon>
        <taxon>Streptophyta</taxon>
        <taxon>Embryophyta</taxon>
        <taxon>Tracheophyta</taxon>
        <taxon>Spermatophyta</taxon>
        <taxon>Magnoliopsida</taxon>
        <taxon>eudicotyledons</taxon>
        <taxon>Gunneridae</taxon>
        <taxon>Pentapetalae</taxon>
        <taxon>rosids</taxon>
        <taxon>fabids</taxon>
        <taxon>Fabales</taxon>
        <taxon>Fabaceae</taxon>
        <taxon>Papilionoideae</taxon>
        <taxon>50 kb inversion clade</taxon>
        <taxon>genistoids sensu lato</taxon>
        <taxon>core genistoids</taxon>
        <taxon>Crotalarieae</taxon>
        <taxon>Crotalaria</taxon>
    </lineage>
</organism>
<dbReference type="PANTHER" id="PTHR31032:SF1">
    <property type="entry name" value="PGR5-LIKE PROTEIN 1B, CHLOROPLASTIC"/>
    <property type="match status" value="1"/>
</dbReference>
<evidence type="ECO:0000313" key="2">
    <source>
        <dbReference type="Proteomes" id="UP001372338"/>
    </source>
</evidence>
<dbReference type="GO" id="GO:0009535">
    <property type="term" value="C:chloroplast thylakoid membrane"/>
    <property type="evidence" value="ECO:0007669"/>
    <property type="project" value="InterPro"/>
</dbReference>
<gene>
    <name evidence="1" type="ORF">RIF29_29204</name>
</gene>
<protein>
    <submittedName>
        <fullName evidence="1">Uncharacterized protein</fullName>
    </submittedName>
</protein>